<reference evidence="3 4" key="1">
    <citation type="submission" date="2023-12" db="EMBL/GenBank/DDBJ databases">
        <title>A high-quality genome assembly for Dillenia turbinata (Dilleniales).</title>
        <authorList>
            <person name="Chanderbali A."/>
        </authorList>
    </citation>
    <scope>NUCLEOTIDE SEQUENCE [LARGE SCALE GENOMIC DNA]</scope>
    <source>
        <strain evidence="3">LSX21</strain>
        <tissue evidence="3">Leaf</tissue>
    </source>
</reference>
<organism evidence="3 4">
    <name type="scientific">Dillenia turbinata</name>
    <dbReference type="NCBI Taxonomy" id="194707"/>
    <lineage>
        <taxon>Eukaryota</taxon>
        <taxon>Viridiplantae</taxon>
        <taxon>Streptophyta</taxon>
        <taxon>Embryophyta</taxon>
        <taxon>Tracheophyta</taxon>
        <taxon>Spermatophyta</taxon>
        <taxon>Magnoliopsida</taxon>
        <taxon>eudicotyledons</taxon>
        <taxon>Gunneridae</taxon>
        <taxon>Pentapetalae</taxon>
        <taxon>Dilleniales</taxon>
        <taxon>Dilleniaceae</taxon>
        <taxon>Dillenia</taxon>
    </lineage>
</organism>
<name>A0AAN8ZGJ2_9MAGN</name>
<evidence type="ECO:0000259" key="2">
    <source>
        <dbReference type="PROSITE" id="PS50076"/>
    </source>
</evidence>
<evidence type="ECO:0000256" key="1">
    <source>
        <dbReference type="SAM" id="MobiDB-lite"/>
    </source>
</evidence>
<dbReference type="PRINTS" id="PR00625">
    <property type="entry name" value="JDOMAIN"/>
</dbReference>
<sequence>MQGTNRAEAERLLGIAEKLLHSRDLNNSREFAVLAQETEPLLEGPDQILAVIDVLLAADRRLNNQYDWYAILQLDRRSDDLELIKRQYRRLALLLHPDKNKFAFSDTAFGLVADAWAVLSDTAKKSLYDSEITLFSKIDLVALRNQQLHQQQQQQQQFQHQQQPQPQPQNEVPQPKLPVRRNSKMQTTGTEDLNVGEDEGSRLSTFWTACPNLGLQLK</sequence>
<protein>
    <submittedName>
        <fullName evidence="3">DnaJ domain</fullName>
    </submittedName>
</protein>
<dbReference type="Pfam" id="PF00226">
    <property type="entry name" value="DnaJ"/>
    <property type="match status" value="1"/>
</dbReference>
<evidence type="ECO:0000313" key="3">
    <source>
        <dbReference type="EMBL" id="KAK6940244.1"/>
    </source>
</evidence>
<dbReference type="PANTHER" id="PTHR45496">
    <property type="entry name" value="CHAPERONE DNAJ-DOMAIN SUPERFAMILY PROTEIN"/>
    <property type="match status" value="1"/>
</dbReference>
<feature type="region of interest" description="Disordered" evidence="1">
    <location>
        <begin position="151"/>
        <end position="198"/>
    </location>
</feature>
<dbReference type="Proteomes" id="UP001370490">
    <property type="component" value="Unassembled WGS sequence"/>
</dbReference>
<dbReference type="EMBL" id="JBAMMX010000005">
    <property type="protein sequence ID" value="KAK6940244.1"/>
    <property type="molecule type" value="Genomic_DNA"/>
</dbReference>
<dbReference type="Gene3D" id="1.10.287.110">
    <property type="entry name" value="DnaJ domain"/>
    <property type="match status" value="1"/>
</dbReference>
<accession>A0AAN8ZGJ2</accession>
<dbReference type="PROSITE" id="PS50076">
    <property type="entry name" value="DNAJ_2"/>
    <property type="match status" value="1"/>
</dbReference>
<keyword evidence="4" id="KW-1185">Reference proteome</keyword>
<dbReference type="AlphaFoldDB" id="A0AAN8ZGJ2"/>
<gene>
    <name evidence="3" type="ORF">RJ641_029775</name>
</gene>
<proteinExistence type="predicted"/>
<feature type="compositionally biased region" description="Low complexity" evidence="1">
    <location>
        <begin position="151"/>
        <end position="174"/>
    </location>
</feature>
<dbReference type="InterPro" id="IPR053052">
    <property type="entry name" value="Imprinting_Balance_Reg"/>
</dbReference>
<dbReference type="InterPro" id="IPR001623">
    <property type="entry name" value="DnaJ_domain"/>
</dbReference>
<comment type="caution">
    <text evidence="3">The sequence shown here is derived from an EMBL/GenBank/DDBJ whole genome shotgun (WGS) entry which is preliminary data.</text>
</comment>
<feature type="domain" description="J" evidence="2">
    <location>
        <begin position="67"/>
        <end position="132"/>
    </location>
</feature>
<dbReference type="CDD" id="cd06257">
    <property type="entry name" value="DnaJ"/>
    <property type="match status" value="1"/>
</dbReference>
<dbReference type="SUPFAM" id="SSF46565">
    <property type="entry name" value="Chaperone J-domain"/>
    <property type="match status" value="1"/>
</dbReference>
<dbReference type="InterPro" id="IPR036869">
    <property type="entry name" value="J_dom_sf"/>
</dbReference>
<evidence type="ECO:0000313" key="4">
    <source>
        <dbReference type="Proteomes" id="UP001370490"/>
    </source>
</evidence>
<dbReference type="PANTHER" id="PTHR45496:SF1">
    <property type="entry name" value="CHAPERONE DNAJ-DOMAIN SUPERFAMILY PROTEIN"/>
    <property type="match status" value="1"/>
</dbReference>
<dbReference type="SMART" id="SM00271">
    <property type="entry name" value="DnaJ"/>
    <property type="match status" value="1"/>
</dbReference>